<dbReference type="InterPro" id="IPR025517">
    <property type="entry name" value="DUF4405"/>
</dbReference>
<comment type="caution">
    <text evidence="3">The sequence shown here is derived from an EMBL/GenBank/DDBJ whole genome shotgun (WGS) entry which is preliminary data.</text>
</comment>
<feature type="transmembrane region" description="Helical" evidence="1">
    <location>
        <begin position="185"/>
        <end position="208"/>
    </location>
</feature>
<feature type="transmembrane region" description="Helical" evidence="1">
    <location>
        <begin position="28"/>
        <end position="45"/>
    </location>
</feature>
<gene>
    <name evidence="3" type="ORF">RRU01S_33_00190</name>
</gene>
<evidence type="ECO:0000313" key="4">
    <source>
        <dbReference type="Proteomes" id="UP000028701"/>
    </source>
</evidence>
<reference evidence="3 4" key="1">
    <citation type="submission" date="2014-08" db="EMBL/GenBank/DDBJ databases">
        <title>Whole genome shotgun sequence of Rhizobium rubi NBRC 13261.</title>
        <authorList>
            <person name="Katano-Makiyama Y."/>
            <person name="Hosoyama A."/>
            <person name="Hashimoto M."/>
            <person name="Hosoyama Y."/>
            <person name="Noguchi M."/>
            <person name="Tsuchikane K."/>
            <person name="Uohara A."/>
            <person name="Ohji S."/>
            <person name="Ichikawa N."/>
            <person name="Kimura A."/>
            <person name="Yamazoe A."/>
            <person name="Fujita N."/>
        </authorList>
    </citation>
    <scope>NUCLEOTIDE SEQUENCE [LARGE SCALE GENOMIC DNA]</scope>
    <source>
        <strain evidence="3 4">NBRC 13261</strain>
    </source>
</reference>
<dbReference type="EMBL" id="BBJU01000033">
    <property type="protein sequence ID" value="GAK73215.1"/>
    <property type="molecule type" value="Genomic_DNA"/>
</dbReference>
<proteinExistence type="predicted"/>
<keyword evidence="1" id="KW-0472">Membrane</keyword>
<name>A0A081D2R9_9HYPH</name>
<dbReference type="Proteomes" id="UP000028701">
    <property type="component" value="Unassembled WGS sequence"/>
</dbReference>
<sequence>MRLILDCLAASLLLVALAYNWLGNAAHEIIGTVMFGLLVTHVAFNRRWFAGLKKVRREPRWLLTRTINLSLLLAMLVLLVTSAVISQTVFGFLDLTSTFTLRQVHSLAGYLVLLISSIHLGLQCTMVMKLTRDRLGLSPHPTRTLALRVLTFGIASYGIYSLVAVNMRAKLTMATTMDFWDFETAALAFFMHLAAILGLGTSIGHYLLKILRFLGSNDRSKL</sequence>
<evidence type="ECO:0000259" key="2">
    <source>
        <dbReference type="Pfam" id="PF14358"/>
    </source>
</evidence>
<dbReference type="eggNOG" id="ENOG502ZTJV">
    <property type="taxonomic scope" value="Bacteria"/>
</dbReference>
<dbReference type="Pfam" id="PF14358">
    <property type="entry name" value="DUF4405"/>
    <property type="match status" value="1"/>
</dbReference>
<feature type="transmembrane region" description="Helical" evidence="1">
    <location>
        <begin position="145"/>
        <end position="165"/>
    </location>
</feature>
<accession>A0A081D2R9</accession>
<evidence type="ECO:0000256" key="1">
    <source>
        <dbReference type="SAM" id="Phobius"/>
    </source>
</evidence>
<feature type="domain" description="Flavinylation-associated cytochrome" evidence="2">
    <location>
        <begin position="67"/>
        <end position="122"/>
    </location>
</feature>
<protein>
    <recommendedName>
        <fullName evidence="2">Flavinylation-associated cytochrome domain-containing protein</fullName>
    </recommendedName>
</protein>
<evidence type="ECO:0000313" key="3">
    <source>
        <dbReference type="EMBL" id="GAK73215.1"/>
    </source>
</evidence>
<feature type="transmembrane region" description="Helical" evidence="1">
    <location>
        <begin position="107"/>
        <end position="124"/>
    </location>
</feature>
<dbReference type="AlphaFoldDB" id="A0A081D2R9"/>
<organism evidence="3 4">
    <name type="scientific">Agrobacterium rubi TR3 = NBRC 13261</name>
    <dbReference type="NCBI Taxonomy" id="1368415"/>
    <lineage>
        <taxon>Bacteria</taxon>
        <taxon>Pseudomonadati</taxon>
        <taxon>Pseudomonadota</taxon>
        <taxon>Alphaproteobacteria</taxon>
        <taxon>Hyphomicrobiales</taxon>
        <taxon>Rhizobiaceae</taxon>
        <taxon>Rhizobium/Agrobacterium group</taxon>
        <taxon>Agrobacterium</taxon>
    </lineage>
</organism>
<feature type="transmembrane region" description="Helical" evidence="1">
    <location>
        <begin position="66"/>
        <end position="87"/>
    </location>
</feature>
<keyword evidence="1" id="KW-0812">Transmembrane</keyword>
<keyword evidence="1" id="KW-1133">Transmembrane helix</keyword>